<evidence type="ECO:0000313" key="2">
    <source>
        <dbReference type="Proteomes" id="UP001056778"/>
    </source>
</evidence>
<name>A0ACB9T785_HOLOL</name>
<dbReference type="Proteomes" id="UP001056778">
    <property type="component" value="Chromosome 4"/>
</dbReference>
<gene>
    <name evidence="1" type="ORF">MML48_4g00002140</name>
</gene>
<protein>
    <submittedName>
        <fullName evidence="1">Phosphatidylethanolamine-binding protein</fullName>
    </submittedName>
</protein>
<keyword evidence="2" id="KW-1185">Reference proteome</keyword>
<sequence length="205" mass="22908">MSAVRKPLPKLVFLRLLSSVATSMAQHKIVPDVIANAPKKPSLIKYPTGAKVIFGNILKPTEAKDMPGVKWAAEKNAFYTLCMVDPDAPSREEATFRQWHHWLIGNIPAEQNIPNICKGETLSEYIGPAPPEGTGLHRYIFLIYKQNGLLKFDEPRLTNRSADMRGNFSIARFAAKYNLGNPIAGNFYQAEYDDYVPILCQQLGS</sequence>
<accession>A0ACB9T785</accession>
<evidence type="ECO:0000313" key="1">
    <source>
        <dbReference type="EMBL" id="KAI4462624.1"/>
    </source>
</evidence>
<organism evidence="1 2">
    <name type="scientific">Holotrichia oblita</name>
    <name type="common">Chafer beetle</name>
    <dbReference type="NCBI Taxonomy" id="644536"/>
    <lineage>
        <taxon>Eukaryota</taxon>
        <taxon>Metazoa</taxon>
        <taxon>Ecdysozoa</taxon>
        <taxon>Arthropoda</taxon>
        <taxon>Hexapoda</taxon>
        <taxon>Insecta</taxon>
        <taxon>Pterygota</taxon>
        <taxon>Neoptera</taxon>
        <taxon>Endopterygota</taxon>
        <taxon>Coleoptera</taxon>
        <taxon>Polyphaga</taxon>
        <taxon>Scarabaeiformia</taxon>
        <taxon>Scarabaeidae</taxon>
        <taxon>Melolonthinae</taxon>
        <taxon>Holotrichia</taxon>
    </lineage>
</organism>
<reference evidence="1" key="1">
    <citation type="submission" date="2022-04" db="EMBL/GenBank/DDBJ databases">
        <title>Chromosome-scale genome assembly of Holotrichia oblita Faldermann.</title>
        <authorList>
            <person name="Rongchong L."/>
        </authorList>
    </citation>
    <scope>NUCLEOTIDE SEQUENCE</scope>
    <source>
        <strain evidence="1">81SQS9</strain>
    </source>
</reference>
<dbReference type="EMBL" id="CM043018">
    <property type="protein sequence ID" value="KAI4462624.1"/>
    <property type="molecule type" value="Genomic_DNA"/>
</dbReference>
<comment type="caution">
    <text evidence="1">The sequence shown here is derived from an EMBL/GenBank/DDBJ whole genome shotgun (WGS) entry which is preliminary data.</text>
</comment>
<proteinExistence type="predicted"/>